<evidence type="ECO:0000256" key="4">
    <source>
        <dbReference type="ARBA" id="ARBA00022692"/>
    </source>
</evidence>
<proteinExistence type="inferred from homology"/>
<feature type="compositionally biased region" description="Basic and acidic residues" evidence="11">
    <location>
        <begin position="264"/>
        <end position="280"/>
    </location>
</feature>
<feature type="transmembrane region" description="Helical" evidence="10">
    <location>
        <begin position="51"/>
        <end position="74"/>
    </location>
</feature>
<reference evidence="13 14" key="1">
    <citation type="submission" date="2024-06" db="EMBL/GenBank/DDBJ databases">
        <authorList>
            <person name="Kraege A."/>
            <person name="Thomma B."/>
        </authorList>
    </citation>
    <scope>NUCLEOTIDE SEQUENCE [LARGE SCALE GENOMIC DNA]</scope>
</reference>
<evidence type="ECO:0000313" key="13">
    <source>
        <dbReference type="EMBL" id="CAL5222262.1"/>
    </source>
</evidence>
<feature type="transmembrane region" description="Helical" evidence="10">
    <location>
        <begin position="333"/>
        <end position="354"/>
    </location>
</feature>
<keyword evidence="8" id="KW-0449">Lipoprotein</keyword>
<name>A0ABP1FVY2_9CHLO</name>
<feature type="transmembrane region" description="Helical" evidence="10">
    <location>
        <begin position="374"/>
        <end position="396"/>
    </location>
</feature>
<feature type="transmembrane region" description="Helical" evidence="10">
    <location>
        <begin position="20"/>
        <end position="39"/>
    </location>
</feature>
<keyword evidence="5 10" id="KW-1133">Transmembrane helix</keyword>
<keyword evidence="3 10" id="KW-0808">Transferase</keyword>
<comment type="domain">
    <text evidence="10">The DHHC domain is required for palmitoyltransferase activity.</text>
</comment>
<feature type="domain" description="Palmitoyltransferase DHHC" evidence="12">
    <location>
        <begin position="290"/>
        <end position="411"/>
    </location>
</feature>
<keyword evidence="14" id="KW-1185">Reference proteome</keyword>
<evidence type="ECO:0000256" key="1">
    <source>
        <dbReference type="ARBA" id="ARBA00004127"/>
    </source>
</evidence>
<dbReference type="Proteomes" id="UP001497392">
    <property type="component" value="Unassembled WGS sequence"/>
</dbReference>
<gene>
    <name evidence="13" type="primary">g4600</name>
    <name evidence="13" type="ORF">VP750_LOCUS3921</name>
</gene>
<keyword evidence="9 10" id="KW-0012">Acyltransferase</keyword>
<dbReference type="InterPro" id="IPR001594">
    <property type="entry name" value="Palmitoyltrfase_DHHC"/>
</dbReference>
<comment type="similarity">
    <text evidence="2 10">Belongs to the DHHC palmitoyltransferase family.</text>
</comment>
<dbReference type="EC" id="2.3.1.225" evidence="10"/>
<evidence type="ECO:0000256" key="8">
    <source>
        <dbReference type="ARBA" id="ARBA00023288"/>
    </source>
</evidence>
<evidence type="ECO:0000256" key="2">
    <source>
        <dbReference type="ARBA" id="ARBA00008574"/>
    </source>
</evidence>
<dbReference type="InterPro" id="IPR039859">
    <property type="entry name" value="PFA4/ZDH16/20/ERF2-like"/>
</dbReference>
<comment type="catalytic activity">
    <reaction evidence="10">
        <text>L-cysteinyl-[protein] + hexadecanoyl-CoA = S-hexadecanoyl-L-cysteinyl-[protein] + CoA</text>
        <dbReference type="Rhea" id="RHEA:36683"/>
        <dbReference type="Rhea" id="RHEA-COMP:10131"/>
        <dbReference type="Rhea" id="RHEA-COMP:11032"/>
        <dbReference type="ChEBI" id="CHEBI:29950"/>
        <dbReference type="ChEBI" id="CHEBI:57287"/>
        <dbReference type="ChEBI" id="CHEBI:57379"/>
        <dbReference type="ChEBI" id="CHEBI:74151"/>
        <dbReference type="EC" id="2.3.1.225"/>
    </reaction>
</comment>
<comment type="subcellular location">
    <subcellularLocation>
        <location evidence="1">Endomembrane system</location>
        <topology evidence="1">Multi-pass membrane protein</topology>
    </subcellularLocation>
</comment>
<evidence type="ECO:0000313" key="14">
    <source>
        <dbReference type="Proteomes" id="UP001497392"/>
    </source>
</evidence>
<keyword evidence="4 10" id="KW-0812">Transmembrane</keyword>
<dbReference type="PROSITE" id="PS50216">
    <property type="entry name" value="DHHC"/>
    <property type="match status" value="1"/>
</dbReference>
<comment type="caution">
    <text evidence="13">The sequence shown here is derived from an EMBL/GenBank/DDBJ whole genome shotgun (WGS) entry which is preliminary data.</text>
</comment>
<evidence type="ECO:0000256" key="11">
    <source>
        <dbReference type="SAM" id="MobiDB-lite"/>
    </source>
</evidence>
<evidence type="ECO:0000256" key="7">
    <source>
        <dbReference type="ARBA" id="ARBA00023139"/>
    </source>
</evidence>
<evidence type="ECO:0000259" key="12">
    <source>
        <dbReference type="Pfam" id="PF01529"/>
    </source>
</evidence>
<accession>A0ABP1FVY2</accession>
<dbReference type="PANTHER" id="PTHR22883:SF301">
    <property type="entry name" value="PALMITOYLTRANSFERASE ZDHHC12"/>
    <property type="match status" value="1"/>
</dbReference>
<evidence type="ECO:0000256" key="6">
    <source>
        <dbReference type="ARBA" id="ARBA00023136"/>
    </source>
</evidence>
<feature type="region of interest" description="Disordered" evidence="11">
    <location>
        <begin position="239"/>
        <end position="280"/>
    </location>
</feature>
<protein>
    <recommendedName>
        <fullName evidence="10">S-acyltransferase</fullName>
        <ecNumber evidence="10">2.3.1.225</ecNumber>
    </recommendedName>
    <alternativeName>
        <fullName evidence="10">Palmitoyltransferase</fullName>
    </alternativeName>
</protein>
<evidence type="ECO:0000256" key="9">
    <source>
        <dbReference type="ARBA" id="ARBA00023315"/>
    </source>
</evidence>
<dbReference type="PANTHER" id="PTHR22883">
    <property type="entry name" value="ZINC FINGER DHHC DOMAIN CONTAINING PROTEIN"/>
    <property type="match status" value="1"/>
</dbReference>
<sequence>MRGCLDHGNYGRKGQAQATIVARVAYVLLHTFILSTVFRCKSDVNGSWISHMAYVAGFCAVLLVSNALYIALAFMDPGYIPAVKGLKLQSGDGEGIHMTGISTARSTSPGSAAAPGFDFEGLLHGAARLPSTNSLAPDASSKGIEPAQTVIEHGRAAALHRASAHAEWTEPDHDSSVSTLRSLEEGLCWRDQDSVKAGSAHVSSLACDQEHQTTQCLSSQGHRNIYSKAAHHTAAKAEVLPGEGSPGSSAGQLIGALHGSGWHGEQEHESASGPGSRERAWWEKPGAPGRRCERCGAFQRLRAHHCAACERCVDTHDHDCAWLGTCIGARNQCMYLGFLVAQTASCAWAAHAALPCLANPHPLLPWHTLFGVDWRVAATMLLLLGLLLPFLAYLLAQQLYLAATAQTARECFRRDQVPYLMHVNRRVHPFSRGILRNVWNYVAWRPERHWELPSTEELLQRQMQAGRGGSLC</sequence>
<evidence type="ECO:0000256" key="3">
    <source>
        <dbReference type="ARBA" id="ARBA00022679"/>
    </source>
</evidence>
<evidence type="ECO:0000256" key="5">
    <source>
        <dbReference type="ARBA" id="ARBA00022989"/>
    </source>
</evidence>
<keyword evidence="6 10" id="KW-0472">Membrane</keyword>
<organism evidence="13 14">
    <name type="scientific">Coccomyxa viridis</name>
    <dbReference type="NCBI Taxonomy" id="1274662"/>
    <lineage>
        <taxon>Eukaryota</taxon>
        <taxon>Viridiplantae</taxon>
        <taxon>Chlorophyta</taxon>
        <taxon>core chlorophytes</taxon>
        <taxon>Trebouxiophyceae</taxon>
        <taxon>Trebouxiophyceae incertae sedis</taxon>
        <taxon>Coccomyxaceae</taxon>
        <taxon>Coccomyxa</taxon>
    </lineage>
</organism>
<evidence type="ECO:0000256" key="10">
    <source>
        <dbReference type="RuleBase" id="RU079119"/>
    </source>
</evidence>
<keyword evidence="7" id="KW-0564">Palmitate</keyword>
<dbReference type="Pfam" id="PF01529">
    <property type="entry name" value="DHHC"/>
    <property type="match status" value="1"/>
</dbReference>
<dbReference type="EMBL" id="CAXHTA020000006">
    <property type="protein sequence ID" value="CAL5222262.1"/>
    <property type="molecule type" value="Genomic_DNA"/>
</dbReference>